<dbReference type="Gene3D" id="3.30.1540.20">
    <property type="entry name" value="MutL, C-terminal domain, dimerisation subdomain"/>
    <property type="match status" value="2"/>
</dbReference>
<gene>
    <name evidence="2" type="ORF">DC041_0012954</name>
</gene>
<dbReference type="GO" id="GO:0032300">
    <property type="term" value="C:mismatch repair complex"/>
    <property type="evidence" value="ECO:0007669"/>
    <property type="project" value="InterPro"/>
</dbReference>
<evidence type="ECO:0000259" key="1">
    <source>
        <dbReference type="SMART" id="SM00853"/>
    </source>
</evidence>
<dbReference type="PANTHER" id="PTHR10073:SF47">
    <property type="entry name" value="DNA MISMATCH REPAIR PROTEIN MLH3"/>
    <property type="match status" value="1"/>
</dbReference>
<evidence type="ECO:0000313" key="2">
    <source>
        <dbReference type="EMBL" id="RTG81484.1"/>
    </source>
</evidence>
<evidence type="ECO:0000313" key="3">
    <source>
        <dbReference type="Proteomes" id="UP000290809"/>
    </source>
</evidence>
<dbReference type="InterPro" id="IPR038973">
    <property type="entry name" value="MutL/Mlh/Pms-like"/>
</dbReference>
<organism evidence="2 3">
    <name type="scientific">Schistosoma bovis</name>
    <name type="common">Blood fluke</name>
    <dbReference type="NCBI Taxonomy" id="6184"/>
    <lineage>
        <taxon>Eukaryota</taxon>
        <taxon>Metazoa</taxon>
        <taxon>Spiralia</taxon>
        <taxon>Lophotrochozoa</taxon>
        <taxon>Platyhelminthes</taxon>
        <taxon>Trematoda</taxon>
        <taxon>Digenea</taxon>
        <taxon>Strigeidida</taxon>
        <taxon>Schistosomatoidea</taxon>
        <taxon>Schistosomatidae</taxon>
        <taxon>Schistosoma</taxon>
    </lineage>
</organism>
<comment type="caution">
    <text evidence="2">The sequence shown here is derived from an EMBL/GenBank/DDBJ whole genome shotgun (WGS) entry which is preliminary data.</text>
</comment>
<feature type="domain" description="MutL C-terminal dimerisation" evidence="1">
    <location>
        <begin position="26"/>
        <end position="231"/>
    </location>
</feature>
<name>A0A430Q181_SCHBO</name>
<dbReference type="GO" id="GO:0016887">
    <property type="term" value="F:ATP hydrolysis activity"/>
    <property type="evidence" value="ECO:0007669"/>
    <property type="project" value="InterPro"/>
</dbReference>
<dbReference type="SUPFAM" id="SSF118116">
    <property type="entry name" value="DNA mismatch repair protein MutL"/>
    <property type="match status" value="1"/>
</dbReference>
<dbReference type="PANTHER" id="PTHR10073">
    <property type="entry name" value="DNA MISMATCH REPAIR PROTEIN MLH, PMS, MUTL"/>
    <property type="match status" value="1"/>
</dbReference>
<reference evidence="2 3" key="1">
    <citation type="journal article" date="2019" name="PLoS Pathog.">
        <title>Genome sequence of the bovine parasite Schistosoma bovis Tanzania.</title>
        <authorList>
            <person name="Oey H."/>
            <person name="Zakrzewski M."/>
            <person name="Gobert G."/>
            <person name="Gravermann K."/>
            <person name="Stoye J."/>
            <person name="Jones M."/>
            <person name="Mcmanus D."/>
            <person name="Krause L."/>
        </authorList>
    </citation>
    <scope>NUCLEOTIDE SEQUENCE [LARGE SCALE GENOMIC DNA]</scope>
    <source>
        <strain evidence="2 3">TAN1997</strain>
    </source>
</reference>
<dbReference type="InterPro" id="IPR042120">
    <property type="entry name" value="MutL_C_dimsub"/>
</dbReference>
<dbReference type="InterPro" id="IPR037198">
    <property type="entry name" value="MutL_C_sf"/>
</dbReference>
<protein>
    <recommendedName>
        <fullName evidence="1">MutL C-terminal dimerisation domain-containing protein</fullName>
    </recommendedName>
</protein>
<dbReference type="GO" id="GO:0006298">
    <property type="term" value="P:mismatch repair"/>
    <property type="evidence" value="ECO:0007669"/>
    <property type="project" value="InterPro"/>
</dbReference>
<proteinExistence type="predicted"/>
<dbReference type="GO" id="GO:0140664">
    <property type="term" value="F:ATP-dependent DNA damage sensor activity"/>
    <property type="evidence" value="ECO:0007669"/>
    <property type="project" value="InterPro"/>
</dbReference>
<dbReference type="Proteomes" id="UP000290809">
    <property type="component" value="Unassembled WGS sequence"/>
</dbReference>
<dbReference type="InterPro" id="IPR014790">
    <property type="entry name" value="MutL_C"/>
</dbReference>
<sequence>MLSCTTFYDGDDECCLTVDSLREARVVGQFDKKFILLIANAKSSHYQLFEEPFSKPHGYRYKHSYIIAVDQHAAHERILVEFFEKECLNHFEMSSNRATRELQLLKIFSRKISLKLSRRLVPDIFNLVNQEPVKLYWLIKYGFSAILDCNSIEQSIIVTMIPRVIPQSHSSEKLLRKIIASCIRVILLNQEESNVSIIHQIMYVAESYMQAIHPLLESRACHQAIRFGSKLSRNQMEKLIIELSRCRIPFQCAHGRPTCTLIKITDKEYD</sequence>
<dbReference type="AlphaFoldDB" id="A0A430Q181"/>
<dbReference type="EMBL" id="QMKO01003339">
    <property type="protein sequence ID" value="RTG81484.1"/>
    <property type="molecule type" value="Genomic_DNA"/>
</dbReference>
<keyword evidence="3" id="KW-1185">Reference proteome</keyword>
<accession>A0A430Q181</accession>
<dbReference type="STRING" id="6184.A0A430Q181"/>
<dbReference type="GO" id="GO:0005524">
    <property type="term" value="F:ATP binding"/>
    <property type="evidence" value="ECO:0007669"/>
    <property type="project" value="InterPro"/>
</dbReference>
<dbReference type="SMART" id="SM00853">
    <property type="entry name" value="MutL_C"/>
    <property type="match status" value="1"/>
</dbReference>